<comment type="caution">
    <text evidence="1">The sequence shown here is derived from an EMBL/GenBank/DDBJ whole genome shotgun (WGS) entry which is preliminary data.</text>
</comment>
<evidence type="ECO:0000313" key="2">
    <source>
        <dbReference type="Proteomes" id="UP001172386"/>
    </source>
</evidence>
<sequence>MLLRNLLVPIAAVGTALAFPVLHKRQSDTTRGVNLGGWLVLEPWITPSIFQRYGGSVVDEYTLCQQDKNAAGVLQAHWSSWVTLGDFQKIASSGKGINLVRIPIGYWAFQKYGNDPYVQGAKDYLSQALEWAQQTGLQVWIDLHGAPLSQNGFDNSGQRTNSFQFLAGDTAGFMAGVIDQAAAEFGNHPAVAGIELVNEPQTGSLPGGRSALSNYLGQAYAAVRKHSGKSVVIQDGFQAPSSWNGFLTDSIIDHHEYQVFTNADVRLSYADHASQAYARAANWGGSDRRLIIGEWTAAMTDCAPALNGYGIGARYDGTYSKPNGETSSYFGSCAIKNFIDEWDNDLKTGTRNYIQAQIDSFEKNAQGWIFWNFKTEASAEWDFFRLLDNGVWP</sequence>
<protein>
    <submittedName>
        <fullName evidence="1">Glucan exo-1,3-beta-glucosidase</fullName>
        <ecNumber evidence="1">3.2.1.58</ecNumber>
    </submittedName>
</protein>
<evidence type="ECO:0000313" key="1">
    <source>
        <dbReference type="EMBL" id="KAJ9664738.1"/>
    </source>
</evidence>
<reference evidence="1" key="1">
    <citation type="submission" date="2022-10" db="EMBL/GenBank/DDBJ databases">
        <title>Culturing micro-colonial fungi from biological soil crusts in the Mojave desert and describing Neophaeococcomyces mojavensis, and introducing the new genera and species Taxawa tesnikishii.</title>
        <authorList>
            <person name="Kurbessoian T."/>
            <person name="Stajich J.E."/>
        </authorList>
    </citation>
    <scope>NUCLEOTIDE SEQUENCE</scope>
    <source>
        <strain evidence="1">JES_112</strain>
    </source>
</reference>
<name>A0ACC3AL13_9EURO</name>
<gene>
    <name evidence="1" type="primary">EXG2</name>
    <name evidence="1" type="ORF">H2198_000084</name>
</gene>
<accession>A0ACC3AL13</accession>
<dbReference type="EMBL" id="JAPDRQ010000001">
    <property type="protein sequence ID" value="KAJ9664738.1"/>
    <property type="molecule type" value="Genomic_DNA"/>
</dbReference>
<proteinExistence type="predicted"/>
<dbReference type="Proteomes" id="UP001172386">
    <property type="component" value="Unassembled WGS sequence"/>
</dbReference>
<dbReference type="EC" id="3.2.1.58" evidence="1"/>
<keyword evidence="1" id="KW-0326">Glycosidase</keyword>
<keyword evidence="1" id="KW-0378">Hydrolase</keyword>
<organism evidence="1 2">
    <name type="scientific">Neophaeococcomyces mojaviensis</name>
    <dbReference type="NCBI Taxonomy" id="3383035"/>
    <lineage>
        <taxon>Eukaryota</taxon>
        <taxon>Fungi</taxon>
        <taxon>Dikarya</taxon>
        <taxon>Ascomycota</taxon>
        <taxon>Pezizomycotina</taxon>
        <taxon>Eurotiomycetes</taxon>
        <taxon>Chaetothyriomycetidae</taxon>
        <taxon>Chaetothyriales</taxon>
        <taxon>Chaetothyriales incertae sedis</taxon>
        <taxon>Neophaeococcomyces</taxon>
    </lineage>
</organism>
<keyword evidence="2" id="KW-1185">Reference proteome</keyword>